<sequence>MIITEKLNDDDKKILKDLLDRKNKNMAFCESGIKAMYILVPITVLLIIINFQLHSQCLLYTSRISAILELLYIMMYLIVVKQYQKKDITNKFIDRMDKIKEITIEEVKLDDKKICNTSELKRVIKFSNFVLLVTNKRKILIFKINDDDMKELQSIILSLNIPFKEEKEYFYIYKYLF</sequence>
<dbReference type="AlphaFoldDB" id="A0A1H5WS45"/>
<organism evidence="2 3">
    <name type="scientific">Lachnospira multipara</name>
    <dbReference type="NCBI Taxonomy" id="28051"/>
    <lineage>
        <taxon>Bacteria</taxon>
        <taxon>Bacillati</taxon>
        <taxon>Bacillota</taxon>
        <taxon>Clostridia</taxon>
        <taxon>Lachnospirales</taxon>
        <taxon>Lachnospiraceae</taxon>
        <taxon>Lachnospira</taxon>
    </lineage>
</organism>
<dbReference type="RefSeq" id="WP_103953408.1">
    <property type="nucleotide sequence ID" value="NZ_FNUL01000018.1"/>
</dbReference>
<keyword evidence="1" id="KW-0812">Transmembrane</keyword>
<evidence type="ECO:0000256" key="1">
    <source>
        <dbReference type="SAM" id="Phobius"/>
    </source>
</evidence>
<proteinExistence type="predicted"/>
<feature type="transmembrane region" description="Helical" evidence="1">
    <location>
        <begin position="35"/>
        <end position="53"/>
    </location>
</feature>
<accession>A0A1H5WS45</accession>
<keyword evidence="3" id="KW-1185">Reference proteome</keyword>
<feature type="transmembrane region" description="Helical" evidence="1">
    <location>
        <begin position="59"/>
        <end position="79"/>
    </location>
</feature>
<name>A0A1H5WS45_9FIRM</name>
<evidence type="ECO:0000313" key="3">
    <source>
        <dbReference type="Proteomes" id="UP000236726"/>
    </source>
</evidence>
<reference evidence="2 3" key="1">
    <citation type="submission" date="2016-10" db="EMBL/GenBank/DDBJ databases">
        <authorList>
            <person name="de Groot N.N."/>
        </authorList>
    </citation>
    <scope>NUCLEOTIDE SEQUENCE [LARGE SCALE GENOMIC DNA]</scope>
    <source>
        <strain evidence="2 3">D15d</strain>
    </source>
</reference>
<evidence type="ECO:0000313" key="2">
    <source>
        <dbReference type="EMBL" id="SEG02409.1"/>
    </source>
</evidence>
<dbReference type="Proteomes" id="UP000236726">
    <property type="component" value="Unassembled WGS sequence"/>
</dbReference>
<evidence type="ECO:0008006" key="4">
    <source>
        <dbReference type="Google" id="ProtNLM"/>
    </source>
</evidence>
<gene>
    <name evidence="2" type="ORF">SAMN05216537_11817</name>
</gene>
<keyword evidence="1" id="KW-0472">Membrane</keyword>
<keyword evidence="1" id="KW-1133">Transmembrane helix</keyword>
<protein>
    <recommendedName>
        <fullName evidence="4">YcxB-like protein</fullName>
    </recommendedName>
</protein>
<dbReference type="EMBL" id="FNUL01000018">
    <property type="protein sequence ID" value="SEG02409.1"/>
    <property type="molecule type" value="Genomic_DNA"/>
</dbReference>